<gene>
    <name evidence="2" type="ORF">EXIGLDRAFT_108232</name>
</gene>
<proteinExistence type="predicted"/>
<reference evidence="2 3" key="1">
    <citation type="journal article" date="2016" name="Mol. Biol. Evol.">
        <title>Comparative Genomics of Early-Diverging Mushroom-Forming Fungi Provides Insights into the Origins of Lignocellulose Decay Capabilities.</title>
        <authorList>
            <person name="Nagy L.G."/>
            <person name="Riley R."/>
            <person name="Tritt A."/>
            <person name="Adam C."/>
            <person name="Daum C."/>
            <person name="Floudas D."/>
            <person name="Sun H."/>
            <person name="Yadav J.S."/>
            <person name="Pangilinan J."/>
            <person name="Larsson K.H."/>
            <person name="Matsuura K."/>
            <person name="Barry K."/>
            <person name="Labutti K."/>
            <person name="Kuo R."/>
            <person name="Ohm R.A."/>
            <person name="Bhattacharya S.S."/>
            <person name="Shirouzu T."/>
            <person name="Yoshinaga Y."/>
            <person name="Martin F.M."/>
            <person name="Grigoriev I.V."/>
            <person name="Hibbett D.S."/>
        </authorList>
    </citation>
    <scope>NUCLEOTIDE SEQUENCE [LARGE SCALE GENOMIC DNA]</scope>
    <source>
        <strain evidence="2 3">HHB12029</strain>
    </source>
</reference>
<dbReference type="Proteomes" id="UP000077266">
    <property type="component" value="Unassembled WGS sequence"/>
</dbReference>
<name>A0A165GRB9_EXIGL</name>
<evidence type="ECO:0000313" key="3">
    <source>
        <dbReference type="Proteomes" id="UP000077266"/>
    </source>
</evidence>
<evidence type="ECO:0000313" key="2">
    <source>
        <dbReference type="EMBL" id="KZV90893.1"/>
    </source>
</evidence>
<organism evidence="2 3">
    <name type="scientific">Exidia glandulosa HHB12029</name>
    <dbReference type="NCBI Taxonomy" id="1314781"/>
    <lineage>
        <taxon>Eukaryota</taxon>
        <taxon>Fungi</taxon>
        <taxon>Dikarya</taxon>
        <taxon>Basidiomycota</taxon>
        <taxon>Agaricomycotina</taxon>
        <taxon>Agaricomycetes</taxon>
        <taxon>Auriculariales</taxon>
        <taxon>Exidiaceae</taxon>
        <taxon>Exidia</taxon>
    </lineage>
</organism>
<accession>A0A165GRB9</accession>
<feature type="signal peptide" evidence="1">
    <location>
        <begin position="1"/>
        <end position="24"/>
    </location>
</feature>
<keyword evidence="3" id="KW-1185">Reference proteome</keyword>
<dbReference type="InParanoid" id="A0A165GRB9"/>
<feature type="chain" id="PRO_5007858353" evidence="1">
    <location>
        <begin position="25"/>
        <end position="232"/>
    </location>
</feature>
<evidence type="ECO:0000256" key="1">
    <source>
        <dbReference type="SAM" id="SignalP"/>
    </source>
</evidence>
<dbReference type="EMBL" id="KV426038">
    <property type="protein sequence ID" value="KZV90893.1"/>
    <property type="molecule type" value="Genomic_DNA"/>
</dbReference>
<protein>
    <submittedName>
        <fullName evidence="2">Uncharacterized protein</fullName>
    </submittedName>
</protein>
<dbReference type="AlphaFoldDB" id="A0A165GRB9"/>
<keyword evidence="1" id="KW-0732">Signal</keyword>
<sequence>MAFGASVILSALVIRSPACPLAQAAWEEFDRAFVMFEDSGSRLARTIPTFLDNLQRLRRKATLVRLTPLTVHRSSLPPTEALNEAHCVQEGEILREGPHDRLEVIEEAMDSEQLSGYPMGVEGPGLHDEWLAFMEDLGVNLGSVGIQAPFGVTGRRLEFPAVFIGAGELSLRSSSVCTVLFCTRQTVFSPSYSCSYRLSHSHIDTNGSGVAPRTTAQGDIGRGCVPARDARF</sequence>